<comment type="similarity">
    <text evidence="1">Belongs to the metallo-dependent hydrolases superfamily. CpsB/CapC family.</text>
</comment>
<dbReference type="SUPFAM" id="SSF89550">
    <property type="entry name" value="PHP domain-like"/>
    <property type="match status" value="1"/>
</dbReference>
<dbReference type="Proteomes" id="UP000237684">
    <property type="component" value="Unassembled WGS sequence"/>
</dbReference>
<dbReference type="Gene3D" id="3.20.20.140">
    <property type="entry name" value="Metal-dependent hydrolases"/>
    <property type="match status" value="1"/>
</dbReference>
<keyword evidence="3" id="KW-0378">Hydrolase</keyword>
<dbReference type="PANTHER" id="PTHR39181">
    <property type="entry name" value="TYROSINE-PROTEIN PHOSPHATASE YWQE"/>
    <property type="match status" value="1"/>
</dbReference>
<evidence type="ECO:0000313" key="5">
    <source>
        <dbReference type="EMBL" id="PQV64865.1"/>
    </source>
</evidence>
<comment type="caution">
    <text evidence="5">The sequence shown here is derived from an EMBL/GenBank/DDBJ whole genome shotgun (WGS) entry which is preliminary data.</text>
</comment>
<evidence type="ECO:0000256" key="2">
    <source>
        <dbReference type="ARBA" id="ARBA00013064"/>
    </source>
</evidence>
<sequence length="274" mass="29637">MSSSSSAAPIGAPYDLHCHILPAWDDGAKTLDDSLQMLERAQKFGTTTIIATPHVGRAFRGVEHEASSIADGVEKLQTEVDARELKIKILPGAEILLGSVDLLGEAGVLPAWTVAGAGKYALIESPYRAWPEFGNSMVYQLKLRGVTPIIAHPERYLDVQKDIKRMENAISQGAILQITAGTILGQTDKAMQKCCFSLLDAGWAHLVASDAHNPGHAWPGETIEAVQKRVGEARARQIFEDNPRAVVEGSVFPVQVKPEKVESSSFMGRLFGGR</sequence>
<dbReference type="InterPro" id="IPR016667">
    <property type="entry name" value="Caps_polysacc_synth_CpsB/CapC"/>
</dbReference>
<dbReference type="OrthoDB" id="9788539at2"/>
<dbReference type="GO" id="GO:0004725">
    <property type="term" value="F:protein tyrosine phosphatase activity"/>
    <property type="evidence" value="ECO:0007669"/>
    <property type="project" value="UniProtKB-EC"/>
</dbReference>
<name>A0A2S8SVP2_9BACT</name>
<dbReference type="FunCoup" id="A0A2S8SVP2">
    <property type="interactions" value="48"/>
</dbReference>
<dbReference type="PANTHER" id="PTHR39181:SF1">
    <property type="entry name" value="TYROSINE-PROTEIN PHOSPHATASE YWQE"/>
    <property type="match status" value="1"/>
</dbReference>
<evidence type="ECO:0000256" key="3">
    <source>
        <dbReference type="ARBA" id="ARBA00022801"/>
    </source>
</evidence>
<evidence type="ECO:0000313" key="6">
    <source>
        <dbReference type="Proteomes" id="UP000237684"/>
    </source>
</evidence>
<gene>
    <name evidence="5" type="ORF">B1R32_103132</name>
</gene>
<evidence type="ECO:0000256" key="4">
    <source>
        <dbReference type="ARBA" id="ARBA00051722"/>
    </source>
</evidence>
<dbReference type="RefSeq" id="WP_105482742.1">
    <property type="nucleotide sequence ID" value="NZ_NIGF01000003.1"/>
</dbReference>
<comment type="catalytic activity">
    <reaction evidence="4">
        <text>O-phospho-L-tyrosyl-[protein] + H2O = L-tyrosyl-[protein] + phosphate</text>
        <dbReference type="Rhea" id="RHEA:10684"/>
        <dbReference type="Rhea" id="RHEA-COMP:10136"/>
        <dbReference type="Rhea" id="RHEA-COMP:20101"/>
        <dbReference type="ChEBI" id="CHEBI:15377"/>
        <dbReference type="ChEBI" id="CHEBI:43474"/>
        <dbReference type="ChEBI" id="CHEBI:46858"/>
        <dbReference type="ChEBI" id="CHEBI:61978"/>
        <dbReference type="EC" id="3.1.3.48"/>
    </reaction>
</comment>
<dbReference type="AlphaFoldDB" id="A0A2S8SVP2"/>
<protein>
    <recommendedName>
        <fullName evidence="2">protein-tyrosine-phosphatase</fullName>
        <ecNumber evidence="2">3.1.3.48</ecNumber>
    </recommendedName>
</protein>
<evidence type="ECO:0000256" key="1">
    <source>
        <dbReference type="ARBA" id="ARBA00005750"/>
    </source>
</evidence>
<proteinExistence type="inferred from homology"/>
<dbReference type="GO" id="GO:0030145">
    <property type="term" value="F:manganese ion binding"/>
    <property type="evidence" value="ECO:0007669"/>
    <property type="project" value="InterPro"/>
</dbReference>
<reference evidence="5 6" key="1">
    <citation type="journal article" date="2018" name="Syst. Appl. Microbiol.">
        <title>Abditibacterium utsteinense sp. nov., the first cultivated member of candidate phylum FBP, isolated from ice-free Antarctic soil samples.</title>
        <authorList>
            <person name="Tahon G."/>
            <person name="Tytgat B."/>
            <person name="Lebbe L."/>
            <person name="Carlier A."/>
            <person name="Willems A."/>
        </authorList>
    </citation>
    <scope>NUCLEOTIDE SEQUENCE [LARGE SCALE GENOMIC DNA]</scope>
    <source>
        <strain evidence="5 6">LMG 29911</strain>
    </source>
</reference>
<keyword evidence="6" id="KW-1185">Reference proteome</keyword>
<accession>A0A2S8SVP2</accession>
<dbReference type="EC" id="3.1.3.48" evidence="2"/>
<dbReference type="EMBL" id="NIGF01000003">
    <property type="protein sequence ID" value="PQV64865.1"/>
    <property type="molecule type" value="Genomic_DNA"/>
</dbReference>
<dbReference type="InParanoid" id="A0A2S8SVP2"/>
<dbReference type="InterPro" id="IPR016195">
    <property type="entry name" value="Pol/histidinol_Pase-like"/>
</dbReference>
<dbReference type="PIRSF" id="PIRSF016557">
    <property type="entry name" value="Caps_synth_CpsB"/>
    <property type="match status" value="1"/>
</dbReference>
<organism evidence="5 6">
    <name type="scientific">Abditibacterium utsteinense</name>
    <dbReference type="NCBI Taxonomy" id="1960156"/>
    <lineage>
        <taxon>Bacteria</taxon>
        <taxon>Pseudomonadati</taxon>
        <taxon>Abditibacteriota</taxon>
        <taxon>Abditibacteriia</taxon>
        <taxon>Abditibacteriales</taxon>
        <taxon>Abditibacteriaceae</taxon>
        <taxon>Abditibacterium</taxon>
    </lineage>
</organism>
<dbReference type="Pfam" id="PF19567">
    <property type="entry name" value="CpsB_CapC"/>
    <property type="match status" value="1"/>
</dbReference>